<evidence type="ECO:0000256" key="1">
    <source>
        <dbReference type="SAM" id="MobiDB-lite"/>
    </source>
</evidence>
<name>A0A2A9PCT0_OPHUN</name>
<evidence type="ECO:0000313" key="4">
    <source>
        <dbReference type="Proteomes" id="UP000037136"/>
    </source>
</evidence>
<feature type="region of interest" description="Disordered" evidence="1">
    <location>
        <begin position="53"/>
        <end position="92"/>
    </location>
</feature>
<reference evidence="3 4" key="1">
    <citation type="journal article" date="2015" name="BMC Genomics">
        <title>Gene expression during zombie ant biting behavior reflects the complexity underlying fungal parasitic behavioral manipulation.</title>
        <authorList>
            <person name="de Bekker C."/>
            <person name="Ohm R.A."/>
            <person name="Loreto R.G."/>
            <person name="Sebastian A."/>
            <person name="Albert I."/>
            <person name="Merrow M."/>
            <person name="Brachmann A."/>
            <person name="Hughes D.P."/>
        </authorList>
    </citation>
    <scope>NUCLEOTIDE SEQUENCE [LARGE SCALE GENOMIC DNA]</scope>
    <source>
        <strain evidence="3 4">SC16a</strain>
    </source>
</reference>
<keyword evidence="2" id="KW-0732">Signal</keyword>
<feature type="compositionally biased region" description="Basic and acidic residues" evidence="1">
    <location>
        <begin position="58"/>
        <end position="76"/>
    </location>
</feature>
<gene>
    <name evidence="3" type="ORF">XA68_13309</name>
</gene>
<dbReference type="EMBL" id="LAZP02000263">
    <property type="protein sequence ID" value="PFH58727.1"/>
    <property type="molecule type" value="Genomic_DNA"/>
</dbReference>
<feature type="signal peptide" evidence="2">
    <location>
        <begin position="1"/>
        <end position="25"/>
    </location>
</feature>
<dbReference type="AlphaFoldDB" id="A0A2A9PCT0"/>
<protein>
    <submittedName>
        <fullName evidence="3">Uncharacterized protein</fullName>
    </submittedName>
</protein>
<accession>A0A2A9PCT0</accession>
<feature type="chain" id="PRO_5013355530" evidence="2">
    <location>
        <begin position="26"/>
        <end position="197"/>
    </location>
</feature>
<organism evidence="3 4">
    <name type="scientific">Ophiocordyceps unilateralis</name>
    <name type="common">Zombie-ant fungus</name>
    <name type="synonym">Torrubia unilateralis</name>
    <dbReference type="NCBI Taxonomy" id="268505"/>
    <lineage>
        <taxon>Eukaryota</taxon>
        <taxon>Fungi</taxon>
        <taxon>Dikarya</taxon>
        <taxon>Ascomycota</taxon>
        <taxon>Pezizomycotina</taxon>
        <taxon>Sordariomycetes</taxon>
        <taxon>Hypocreomycetidae</taxon>
        <taxon>Hypocreales</taxon>
        <taxon>Ophiocordycipitaceae</taxon>
        <taxon>Ophiocordyceps</taxon>
    </lineage>
</organism>
<sequence>MKSTSLLVVSAASLALGRILPLSAGFELTNETVIAPDKVTALSKDWSERNIGPIEPPFKVEERPVLPKDPPKDTSKGKVKSKNPPGGRDDTVKELGTLIKKEAEKFFKSLDLPPTFKPDNLDHWLQVAAPKIIGKLSPDQWRAKLKDGSVKKALQDIISQLKKQLDESEAAKKKKPVKIRSCELNTGLEIPDYKVSF</sequence>
<evidence type="ECO:0000313" key="3">
    <source>
        <dbReference type="EMBL" id="PFH58727.1"/>
    </source>
</evidence>
<evidence type="ECO:0000256" key="2">
    <source>
        <dbReference type="SAM" id="SignalP"/>
    </source>
</evidence>
<dbReference type="Proteomes" id="UP000037136">
    <property type="component" value="Unassembled WGS sequence"/>
</dbReference>
<proteinExistence type="predicted"/>
<reference evidence="3 4" key="2">
    <citation type="journal article" date="2017" name="Sci. Rep.">
        <title>Ant-infecting Ophiocordyceps genomes reveal a high diversity of potential behavioral manipulation genes and a possible major role for enterotoxins.</title>
        <authorList>
            <person name="de Bekker C."/>
            <person name="Ohm R.A."/>
            <person name="Evans H.C."/>
            <person name="Brachmann A."/>
            <person name="Hughes D.P."/>
        </authorList>
    </citation>
    <scope>NUCLEOTIDE SEQUENCE [LARGE SCALE GENOMIC DNA]</scope>
    <source>
        <strain evidence="3 4">SC16a</strain>
    </source>
</reference>
<keyword evidence="4" id="KW-1185">Reference proteome</keyword>
<comment type="caution">
    <text evidence="3">The sequence shown here is derived from an EMBL/GenBank/DDBJ whole genome shotgun (WGS) entry which is preliminary data.</text>
</comment>